<keyword evidence="3" id="KW-1185">Reference proteome</keyword>
<dbReference type="Pfam" id="PF07045">
    <property type="entry name" value="DUF1330"/>
    <property type="match status" value="1"/>
</dbReference>
<reference evidence="2 3" key="1">
    <citation type="submission" date="2019-08" db="EMBL/GenBank/DDBJ databases">
        <title>Archangium and Cystobacter genomes.</title>
        <authorList>
            <person name="Chen I.-C.K."/>
            <person name="Wielgoss S."/>
        </authorList>
    </citation>
    <scope>NUCLEOTIDE SEQUENCE [LARGE SCALE GENOMIC DNA]</scope>
    <source>
        <strain evidence="2 3">Cbm 6</strain>
    </source>
</reference>
<dbReference type="PANTHER" id="PTHR41521:SF4">
    <property type="entry name" value="BLR0684 PROTEIN"/>
    <property type="match status" value="1"/>
</dbReference>
<sequence>MSAYCFFDNLEVLHPAGLEEYKRRVAPVVEKYGGRYVVLGGRTEVVEGCWRPTYPVVIEFPSLAQANLWYDSEEYRELKALRLSSTRSNAVFIQGL</sequence>
<protein>
    <submittedName>
        <fullName evidence="2">DUF1330 domain-containing protein</fullName>
    </submittedName>
</protein>
<dbReference type="InterPro" id="IPR011008">
    <property type="entry name" value="Dimeric_a/b-barrel"/>
</dbReference>
<organism evidence="2 3">
    <name type="scientific">Archangium minus</name>
    <dbReference type="NCBI Taxonomy" id="83450"/>
    <lineage>
        <taxon>Bacteria</taxon>
        <taxon>Pseudomonadati</taxon>
        <taxon>Myxococcota</taxon>
        <taxon>Myxococcia</taxon>
        <taxon>Myxococcales</taxon>
        <taxon>Cystobacterineae</taxon>
        <taxon>Archangiaceae</taxon>
        <taxon>Archangium</taxon>
    </lineage>
</organism>
<feature type="domain" description="DUF1330" evidence="1">
    <location>
        <begin position="3"/>
        <end position="95"/>
    </location>
</feature>
<proteinExistence type="predicted"/>
<dbReference type="Gene3D" id="3.30.70.100">
    <property type="match status" value="1"/>
</dbReference>
<name>A0ABY9X6D3_9BACT</name>
<dbReference type="PANTHER" id="PTHR41521">
    <property type="match status" value="1"/>
</dbReference>
<evidence type="ECO:0000313" key="3">
    <source>
        <dbReference type="Proteomes" id="UP001611383"/>
    </source>
</evidence>
<dbReference type="InterPro" id="IPR010753">
    <property type="entry name" value="DUF1330"/>
</dbReference>
<gene>
    <name evidence="2" type="ORF">F0U60_47610</name>
</gene>
<evidence type="ECO:0000259" key="1">
    <source>
        <dbReference type="Pfam" id="PF07045"/>
    </source>
</evidence>
<dbReference type="RefSeq" id="WP_395810651.1">
    <property type="nucleotide sequence ID" value="NZ_CP043494.1"/>
</dbReference>
<dbReference type="EMBL" id="CP043494">
    <property type="protein sequence ID" value="WNG50953.1"/>
    <property type="molecule type" value="Genomic_DNA"/>
</dbReference>
<dbReference type="SUPFAM" id="SSF54909">
    <property type="entry name" value="Dimeric alpha+beta barrel"/>
    <property type="match status" value="1"/>
</dbReference>
<accession>A0ABY9X6D3</accession>
<dbReference type="Proteomes" id="UP001611383">
    <property type="component" value="Chromosome"/>
</dbReference>
<evidence type="ECO:0000313" key="2">
    <source>
        <dbReference type="EMBL" id="WNG50953.1"/>
    </source>
</evidence>